<protein>
    <submittedName>
        <fullName evidence="1">Uncharacterized protein</fullName>
    </submittedName>
</protein>
<comment type="caution">
    <text evidence="1">The sequence shown here is derived from an EMBL/GenBank/DDBJ whole genome shotgun (WGS) entry which is preliminary data.</text>
</comment>
<gene>
    <name evidence="1" type="ORF">DPEC_G00269820</name>
</gene>
<reference evidence="1" key="1">
    <citation type="submission" date="2021-05" db="EMBL/GenBank/DDBJ databases">
        <authorList>
            <person name="Pan Q."/>
            <person name="Jouanno E."/>
            <person name="Zahm M."/>
            <person name="Klopp C."/>
            <person name="Cabau C."/>
            <person name="Louis A."/>
            <person name="Berthelot C."/>
            <person name="Parey E."/>
            <person name="Roest Crollius H."/>
            <person name="Montfort J."/>
            <person name="Robinson-Rechavi M."/>
            <person name="Bouchez O."/>
            <person name="Lampietro C."/>
            <person name="Lopez Roques C."/>
            <person name="Donnadieu C."/>
            <person name="Postlethwait J."/>
            <person name="Bobe J."/>
            <person name="Dillon D."/>
            <person name="Chandos A."/>
            <person name="von Hippel F."/>
            <person name="Guiguen Y."/>
        </authorList>
    </citation>
    <scope>NUCLEOTIDE SEQUENCE</scope>
    <source>
        <strain evidence="1">YG-Jan2019</strain>
    </source>
</reference>
<keyword evidence="2" id="KW-1185">Reference proteome</keyword>
<dbReference type="Proteomes" id="UP001157502">
    <property type="component" value="Chromosome 24"/>
</dbReference>
<evidence type="ECO:0000313" key="2">
    <source>
        <dbReference type="Proteomes" id="UP001157502"/>
    </source>
</evidence>
<organism evidence="1 2">
    <name type="scientific">Dallia pectoralis</name>
    <name type="common">Alaska blackfish</name>
    <dbReference type="NCBI Taxonomy" id="75939"/>
    <lineage>
        <taxon>Eukaryota</taxon>
        <taxon>Metazoa</taxon>
        <taxon>Chordata</taxon>
        <taxon>Craniata</taxon>
        <taxon>Vertebrata</taxon>
        <taxon>Euteleostomi</taxon>
        <taxon>Actinopterygii</taxon>
        <taxon>Neopterygii</taxon>
        <taxon>Teleostei</taxon>
        <taxon>Protacanthopterygii</taxon>
        <taxon>Esociformes</taxon>
        <taxon>Umbridae</taxon>
        <taxon>Dallia</taxon>
    </lineage>
</organism>
<accession>A0ACC2FPP1</accession>
<proteinExistence type="predicted"/>
<evidence type="ECO:0000313" key="1">
    <source>
        <dbReference type="EMBL" id="KAJ7993185.1"/>
    </source>
</evidence>
<dbReference type="EMBL" id="CM055751">
    <property type="protein sequence ID" value="KAJ7993185.1"/>
    <property type="molecule type" value="Genomic_DNA"/>
</dbReference>
<sequence>MAEDTRRVTNGPSGTNGLWFDLTSWWRVDITCFSNRPDMCVASALSCLSALLLAVACVMLVCRRCRERDKNPGEAAGALYSFLGYSCGTVGAFLSNQLALQILIGGVMAIVEVMHLISILIPMCLTWNTRAEKRLRMMQRRRRQNLMAVSLLLVMGGGSFLTTRNSLQSVDRPLTGRRLLTDFLLDNTEVLGYILGLLSLVIAWTSKFPALLRARRGEKSSTTHLCAGVLCSLAGALYTSAILLYDTQVEFILRATPWLLASTGCAALDLAVVVLFWCRKFNMELGCSSDTENLLSGSSPSQHGARRERKHKHPLSSLCFC</sequence>
<name>A0ACC2FPP1_DALPE</name>